<gene>
    <name evidence="7" type="primary">hutI</name>
    <name evidence="9" type="ORF">GT019_11930</name>
</gene>
<feature type="binding site" evidence="7">
    <location>
        <position position="332"/>
    </location>
    <ligand>
        <name>N-formimidoyl-L-glutamate</name>
        <dbReference type="ChEBI" id="CHEBI:58928"/>
    </ligand>
</feature>
<comment type="caution">
    <text evidence="9">The sequence shown here is derived from an EMBL/GenBank/DDBJ whole genome shotgun (WGS) entry which is preliminary data.</text>
</comment>
<feature type="domain" description="Amidohydrolase-related" evidence="8">
    <location>
        <begin position="75"/>
        <end position="416"/>
    </location>
</feature>
<comment type="subcellular location">
    <subcellularLocation>
        <location evidence="7">Cytoplasm</location>
    </subcellularLocation>
</comment>
<evidence type="ECO:0000256" key="7">
    <source>
        <dbReference type="HAMAP-Rule" id="MF_00372"/>
    </source>
</evidence>
<feature type="binding site" evidence="7">
    <location>
        <position position="330"/>
    </location>
    <ligand>
        <name>N-formimidoyl-L-glutamate</name>
        <dbReference type="ChEBI" id="CHEBI:58928"/>
    </ligand>
</feature>
<feature type="binding site" evidence="7">
    <location>
        <position position="328"/>
    </location>
    <ligand>
        <name>Zn(2+)</name>
        <dbReference type="ChEBI" id="CHEBI:29105"/>
    </ligand>
</feature>
<evidence type="ECO:0000256" key="4">
    <source>
        <dbReference type="ARBA" id="ARBA00022808"/>
    </source>
</evidence>
<feature type="binding site" evidence="7">
    <location>
        <position position="328"/>
    </location>
    <ligand>
        <name>Fe(3+)</name>
        <dbReference type="ChEBI" id="CHEBI:29034"/>
    </ligand>
</feature>
<dbReference type="InterPro" id="IPR005920">
    <property type="entry name" value="HutI"/>
</dbReference>
<feature type="binding site" evidence="7">
    <location>
        <position position="83"/>
    </location>
    <ligand>
        <name>Zn(2+)</name>
        <dbReference type="ChEBI" id="CHEBI:29105"/>
    </ligand>
</feature>
<dbReference type="Gene3D" id="2.30.40.10">
    <property type="entry name" value="Urease, subunit C, domain 1"/>
    <property type="match status" value="1"/>
</dbReference>
<dbReference type="CDD" id="cd01296">
    <property type="entry name" value="Imidazolone-5PH"/>
    <property type="match status" value="1"/>
</dbReference>
<evidence type="ECO:0000259" key="8">
    <source>
        <dbReference type="Pfam" id="PF01979"/>
    </source>
</evidence>
<comment type="similarity">
    <text evidence="7">Belongs to the metallo-dependent hydrolases superfamily. HutI family.</text>
</comment>
<feature type="binding site" evidence="7">
    <location>
        <position position="252"/>
    </location>
    <ligand>
        <name>Zn(2+)</name>
        <dbReference type="ChEBI" id="CHEBI:29105"/>
    </ligand>
</feature>
<dbReference type="InterPro" id="IPR032466">
    <property type="entry name" value="Metal_Hydrolase"/>
</dbReference>
<feature type="binding site" evidence="7">
    <location>
        <position position="255"/>
    </location>
    <ligand>
        <name>4-imidazolone-5-propanoate</name>
        <dbReference type="ChEBI" id="CHEBI:77893"/>
    </ligand>
</feature>
<evidence type="ECO:0000256" key="2">
    <source>
        <dbReference type="ARBA" id="ARBA00022723"/>
    </source>
</evidence>
<feature type="binding site" evidence="7">
    <location>
        <position position="155"/>
    </location>
    <ligand>
        <name>N-formimidoyl-L-glutamate</name>
        <dbReference type="ChEBI" id="CHEBI:58928"/>
    </ligand>
</feature>
<dbReference type="Gene3D" id="3.20.20.140">
    <property type="entry name" value="Metal-dependent hydrolases"/>
    <property type="match status" value="1"/>
</dbReference>
<evidence type="ECO:0000256" key="5">
    <source>
        <dbReference type="ARBA" id="ARBA00022833"/>
    </source>
</evidence>
<keyword evidence="10" id="KW-1185">Reference proteome</keyword>
<comment type="cofactor">
    <cofactor evidence="7">
        <name>Zn(2+)</name>
        <dbReference type="ChEBI" id="CHEBI:29105"/>
    </cofactor>
    <cofactor evidence="7">
        <name>Fe(3+)</name>
        <dbReference type="ChEBI" id="CHEBI:29034"/>
    </cofactor>
    <text evidence="7">Binds 1 zinc or iron ion per subunit.</text>
</comment>
<comment type="pathway">
    <text evidence="7">Amino-acid degradation; L-histidine degradation into L-glutamate; N-formimidoyl-L-glutamate from L-histidine: step 3/3.</text>
</comment>
<keyword evidence="2 7" id="KW-0479">Metal-binding</keyword>
<feature type="binding site" evidence="7">
    <location>
        <position position="333"/>
    </location>
    <ligand>
        <name>4-imidazolone-5-propanoate</name>
        <dbReference type="ChEBI" id="CHEBI:77893"/>
    </ligand>
</feature>
<name>A0ABW9XQD2_9BACL</name>
<dbReference type="PANTHER" id="PTHR42752">
    <property type="entry name" value="IMIDAZOLONEPROPIONASE"/>
    <property type="match status" value="1"/>
</dbReference>
<dbReference type="InterPro" id="IPR006680">
    <property type="entry name" value="Amidohydro-rel"/>
</dbReference>
<dbReference type="EMBL" id="JAAAMV010000007">
    <property type="protein sequence ID" value="NBD24582.1"/>
    <property type="molecule type" value="Genomic_DNA"/>
</dbReference>
<evidence type="ECO:0000256" key="6">
    <source>
        <dbReference type="ARBA" id="ARBA00023004"/>
    </source>
</evidence>
<evidence type="ECO:0000256" key="3">
    <source>
        <dbReference type="ARBA" id="ARBA00022801"/>
    </source>
</evidence>
<feature type="binding site" evidence="7">
    <location>
        <position position="155"/>
    </location>
    <ligand>
        <name>4-imidazolone-5-propanoate</name>
        <dbReference type="ChEBI" id="CHEBI:77893"/>
    </ligand>
</feature>
<proteinExistence type="inferred from homology"/>
<keyword evidence="5 7" id="KW-0862">Zinc</keyword>
<dbReference type="SUPFAM" id="SSF51338">
    <property type="entry name" value="Composite domain of metallo-dependent hydrolases"/>
    <property type="match status" value="1"/>
</dbReference>
<dbReference type="SUPFAM" id="SSF51556">
    <property type="entry name" value="Metallo-dependent hydrolases"/>
    <property type="match status" value="1"/>
</dbReference>
<dbReference type="EC" id="3.5.2.7" evidence="1 7"/>
<feature type="binding site" evidence="7">
    <location>
        <position position="92"/>
    </location>
    <ligand>
        <name>4-imidazolone-5-propanoate</name>
        <dbReference type="ChEBI" id="CHEBI:77893"/>
    </ligand>
</feature>
<dbReference type="NCBIfam" id="TIGR01224">
    <property type="entry name" value="hutI"/>
    <property type="match status" value="1"/>
</dbReference>
<dbReference type="Pfam" id="PF01979">
    <property type="entry name" value="Amidohydro_1"/>
    <property type="match status" value="1"/>
</dbReference>
<dbReference type="PANTHER" id="PTHR42752:SF1">
    <property type="entry name" value="IMIDAZOLONEPROPIONASE-RELATED"/>
    <property type="match status" value="1"/>
</dbReference>
<protein>
    <recommendedName>
        <fullName evidence="1 7">Imidazolonepropionase</fullName>
        <ecNumber evidence="1 7">3.5.2.7</ecNumber>
    </recommendedName>
    <alternativeName>
        <fullName evidence="7">Imidazolone-5-propionate hydrolase</fullName>
    </alternativeName>
</protein>
<dbReference type="HAMAP" id="MF_00372">
    <property type="entry name" value="HutI"/>
    <property type="match status" value="1"/>
</dbReference>
<evidence type="ECO:0000313" key="10">
    <source>
        <dbReference type="Proteomes" id="UP000665561"/>
    </source>
</evidence>
<dbReference type="GO" id="GO:0050480">
    <property type="term" value="F:imidazolonepropionase activity"/>
    <property type="evidence" value="ECO:0007669"/>
    <property type="project" value="UniProtKB-EC"/>
</dbReference>
<feature type="binding site" evidence="7">
    <location>
        <position position="188"/>
    </location>
    <ligand>
        <name>4-imidazolone-5-propanoate</name>
        <dbReference type="ChEBI" id="CHEBI:77893"/>
    </ligand>
</feature>
<sequence length="434" mass="46775">MERIDLLLTGIGRLVTPVGNAPRYGAEMKEIREIPHAAIAIRDGRIALVGPEADVLHALAGVEIAETLDAGGCLITPGLVDPHTHLVHGGSREHELALKRSGVPYLDILAQGGGILSTVQATRASSEQELYEKARRSLDIMLLQGVTTVEAKSGYGLSLEEELKQLRAAKRLNDTHPVDVVSTFMGAHAVPPEYRGRADEYADLVCEMLPEVAGQGLAEFCDVFCEHGVFTVEQSRRILLAGQRHGLRSKIHADEIQSLGGTELAGEVRAISAEHLLAASDDGLRMLAANGVIPVLLPGTSFNLGLNRHARAREMMDRFNLPVSLSTDYNPGSCPTESMQLVIMLASLNLKMTPEEILTACTINAASAIGRGDRIGSIETGKRADLALFDAPNLAYLPYHFGINHTFGVIKNGNVAVWNRQIAKPRDNGEETIT</sequence>
<accession>A0ABW9XQD2</accession>
<reference evidence="9 10" key="1">
    <citation type="submission" date="2020-01" db="EMBL/GenBank/DDBJ databases">
        <title>Paenibacillus soybeanensis sp. nov. isolated from the nodules of soybean (Glycine max(L.) Merr).</title>
        <authorList>
            <person name="Wang H."/>
        </authorList>
    </citation>
    <scope>NUCLEOTIDE SEQUENCE [LARGE SCALE GENOMIC DNA]</scope>
    <source>
        <strain evidence="9 10">T1</strain>
    </source>
</reference>
<keyword evidence="4 7" id="KW-0369">Histidine metabolism</keyword>
<evidence type="ECO:0000256" key="1">
    <source>
        <dbReference type="ARBA" id="ARBA00012864"/>
    </source>
</evidence>
<organism evidence="9 10">
    <name type="scientific">Paenibacillus glycinis</name>
    <dbReference type="NCBI Taxonomy" id="2697035"/>
    <lineage>
        <taxon>Bacteria</taxon>
        <taxon>Bacillati</taxon>
        <taxon>Bacillota</taxon>
        <taxon>Bacilli</taxon>
        <taxon>Bacillales</taxon>
        <taxon>Paenibacillaceae</taxon>
        <taxon>Paenibacillus</taxon>
    </lineage>
</organism>
<feature type="binding site" evidence="7">
    <location>
        <position position="85"/>
    </location>
    <ligand>
        <name>Fe(3+)</name>
        <dbReference type="ChEBI" id="CHEBI:29034"/>
    </ligand>
</feature>
<dbReference type="InterPro" id="IPR011059">
    <property type="entry name" value="Metal-dep_hydrolase_composite"/>
</dbReference>
<comment type="function">
    <text evidence="7">Catalyzes the hydrolytic cleavage of the carbon-nitrogen bond in imidazolone-5-propanoate to yield N-formimidoyl-L-glutamate. It is the third step in the universal histidine degradation pathway.</text>
</comment>
<dbReference type="Proteomes" id="UP000665561">
    <property type="component" value="Unassembled WGS sequence"/>
</dbReference>
<evidence type="ECO:0000313" key="9">
    <source>
        <dbReference type="EMBL" id="NBD24582.1"/>
    </source>
</evidence>
<feature type="binding site" evidence="7">
    <location>
        <position position="83"/>
    </location>
    <ligand>
        <name>Fe(3+)</name>
        <dbReference type="ChEBI" id="CHEBI:29034"/>
    </ligand>
</feature>
<feature type="binding site" evidence="7">
    <location>
        <position position="85"/>
    </location>
    <ligand>
        <name>Zn(2+)</name>
        <dbReference type="ChEBI" id="CHEBI:29105"/>
    </ligand>
</feature>
<feature type="binding site" evidence="7">
    <location>
        <position position="252"/>
    </location>
    <ligand>
        <name>Fe(3+)</name>
        <dbReference type="ChEBI" id="CHEBI:29034"/>
    </ligand>
</feature>
<keyword evidence="7" id="KW-0963">Cytoplasm</keyword>
<keyword evidence="3 7" id="KW-0378">Hydrolase</keyword>
<keyword evidence="6 7" id="KW-0408">Iron</keyword>
<comment type="catalytic activity">
    <reaction evidence="7">
        <text>4-imidazolone-5-propanoate + H2O = N-formimidoyl-L-glutamate</text>
        <dbReference type="Rhea" id="RHEA:23660"/>
        <dbReference type="ChEBI" id="CHEBI:15377"/>
        <dbReference type="ChEBI" id="CHEBI:58928"/>
        <dbReference type="ChEBI" id="CHEBI:77893"/>
        <dbReference type="EC" id="3.5.2.7"/>
    </reaction>
</comment>